<evidence type="ECO:0000313" key="2">
    <source>
        <dbReference type="Proteomes" id="UP000548476"/>
    </source>
</evidence>
<dbReference type="RefSeq" id="WP_184788005.1">
    <property type="nucleotide sequence ID" value="NZ_BONT01000007.1"/>
</dbReference>
<proteinExistence type="predicted"/>
<name>A0A841FHD0_9ACTN</name>
<accession>A0A841FHD0</accession>
<keyword evidence="2" id="KW-1185">Reference proteome</keyword>
<dbReference type="AlphaFoldDB" id="A0A841FHD0"/>
<protein>
    <submittedName>
        <fullName evidence="1">Uncharacterized protein</fullName>
    </submittedName>
</protein>
<organism evidence="1 2">
    <name type="scientific">Phytomonospora endophytica</name>
    <dbReference type="NCBI Taxonomy" id="714109"/>
    <lineage>
        <taxon>Bacteria</taxon>
        <taxon>Bacillati</taxon>
        <taxon>Actinomycetota</taxon>
        <taxon>Actinomycetes</taxon>
        <taxon>Micromonosporales</taxon>
        <taxon>Micromonosporaceae</taxon>
        <taxon>Phytomonospora</taxon>
    </lineage>
</organism>
<reference evidence="1 2" key="1">
    <citation type="submission" date="2020-08" db="EMBL/GenBank/DDBJ databases">
        <title>Genomic Encyclopedia of Type Strains, Phase IV (KMG-IV): sequencing the most valuable type-strain genomes for metagenomic binning, comparative biology and taxonomic classification.</title>
        <authorList>
            <person name="Goeker M."/>
        </authorList>
    </citation>
    <scope>NUCLEOTIDE SEQUENCE [LARGE SCALE GENOMIC DNA]</scope>
    <source>
        <strain evidence="1 2">YIM 65646</strain>
    </source>
</reference>
<evidence type="ECO:0000313" key="1">
    <source>
        <dbReference type="EMBL" id="MBB6035135.1"/>
    </source>
</evidence>
<gene>
    <name evidence="1" type="ORF">HNR73_002992</name>
</gene>
<dbReference type="Proteomes" id="UP000548476">
    <property type="component" value="Unassembled WGS sequence"/>
</dbReference>
<dbReference type="EMBL" id="JACHGT010000006">
    <property type="protein sequence ID" value="MBB6035135.1"/>
    <property type="molecule type" value="Genomic_DNA"/>
</dbReference>
<sequence>MGVTHALIRTPDEVPAVAHYERIYASLGLPAPTLAQLREEGMPVRDLGDAA</sequence>
<comment type="caution">
    <text evidence="1">The sequence shown here is derived from an EMBL/GenBank/DDBJ whole genome shotgun (WGS) entry which is preliminary data.</text>
</comment>